<dbReference type="Proteomes" id="UP000641152">
    <property type="component" value="Unassembled WGS sequence"/>
</dbReference>
<dbReference type="EMBL" id="JACXST010000003">
    <property type="protein sequence ID" value="MBD9363746.1"/>
    <property type="molecule type" value="Genomic_DNA"/>
</dbReference>
<evidence type="ECO:0008006" key="4">
    <source>
        <dbReference type="Google" id="ProtNLM"/>
    </source>
</evidence>
<name>A0ABR9DLN0_9GAMM</name>
<protein>
    <recommendedName>
        <fullName evidence="4">PEP-CTERM sorting domain-containing protein</fullName>
    </recommendedName>
</protein>
<feature type="signal peptide" evidence="1">
    <location>
        <begin position="1"/>
        <end position="29"/>
    </location>
</feature>
<sequence>MDIKNMKLNTLVKTGIVAGLLAMSNASSASVWAPTNSDSQFANLYALLFNIPTGEKFALFEDTASLSSTTGDLNITPV</sequence>
<keyword evidence="1" id="KW-0732">Signal</keyword>
<evidence type="ECO:0000313" key="3">
    <source>
        <dbReference type="Proteomes" id="UP000641152"/>
    </source>
</evidence>
<accession>A0ABR9DLN0</accession>
<keyword evidence="3" id="KW-1185">Reference proteome</keyword>
<gene>
    <name evidence="2" type="ORF">EBB_25290</name>
</gene>
<dbReference type="RefSeq" id="WP_192396386.1">
    <property type="nucleotide sequence ID" value="NZ_JACXST010000003.1"/>
</dbReference>
<comment type="caution">
    <text evidence="2">The sequence shown here is derived from an EMBL/GenBank/DDBJ whole genome shotgun (WGS) entry which is preliminary data.</text>
</comment>
<evidence type="ECO:0000256" key="1">
    <source>
        <dbReference type="SAM" id="SignalP"/>
    </source>
</evidence>
<organism evidence="2 3">
    <name type="scientific">Methylomonas fluvii</name>
    <dbReference type="NCBI Taxonomy" id="1854564"/>
    <lineage>
        <taxon>Bacteria</taxon>
        <taxon>Pseudomonadati</taxon>
        <taxon>Pseudomonadota</taxon>
        <taxon>Gammaproteobacteria</taxon>
        <taxon>Methylococcales</taxon>
        <taxon>Methylococcaceae</taxon>
        <taxon>Methylomonas</taxon>
    </lineage>
</organism>
<reference evidence="2 3" key="1">
    <citation type="submission" date="2020-09" db="EMBL/GenBank/DDBJ databases">
        <title>Methylomonas albis sp. nov. and Methylomonas fluvii sp. nov.: Two cold-adapted methanotrophs from the River Elbe and an amended description of Methylovulum psychrotolerans strain Eb1.</title>
        <authorList>
            <person name="Bussmann I.K."/>
            <person name="Klings K.-W."/>
            <person name="Warnstedt J."/>
            <person name="Hoppert M."/>
            <person name="Saborowski A."/>
            <person name="Horn F."/>
            <person name="Liebner S."/>
        </authorList>
    </citation>
    <scope>NUCLEOTIDE SEQUENCE [LARGE SCALE GENOMIC DNA]</scope>
    <source>
        <strain evidence="2 3">EbB</strain>
    </source>
</reference>
<evidence type="ECO:0000313" key="2">
    <source>
        <dbReference type="EMBL" id="MBD9363746.1"/>
    </source>
</evidence>
<feature type="chain" id="PRO_5045835051" description="PEP-CTERM sorting domain-containing protein" evidence="1">
    <location>
        <begin position="30"/>
        <end position="78"/>
    </location>
</feature>
<proteinExistence type="predicted"/>